<organism evidence="1">
    <name type="scientific">Acerihabitans sp. KWT182</name>
    <dbReference type="NCBI Taxonomy" id="3157919"/>
    <lineage>
        <taxon>Bacteria</taxon>
        <taxon>Pseudomonadati</taxon>
        <taxon>Pseudomonadota</taxon>
        <taxon>Gammaproteobacteria</taxon>
        <taxon>Enterobacterales</taxon>
        <taxon>Pectobacteriaceae</taxon>
        <taxon>Acerihabitans</taxon>
    </lineage>
</organism>
<proteinExistence type="predicted"/>
<reference evidence="1" key="1">
    <citation type="submission" date="2024-06" db="EMBL/GenBank/DDBJ databases">
        <authorList>
            <person name="Coelho C."/>
            <person name="Bento M."/>
            <person name="Garcia E."/>
            <person name="Camelo A."/>
            <person name="Brandao I."/>
            <person name="Espirito Santo C."/>
            <person name="Trovao J."/>
            <person name="Verissimo A."/>
            <person name="Costa J."/>
            <person name="Tiago I."/>
        </authorList>
    </citation>
    <scope>NUCLEOTIDE SEQUENCE</scope>
    <source>
        <strain evidence="1">KWT182</strain>
    </source>
</reference>
<name>A0AAU7Q8L0_9GAMM</name>
<dbReference type="EMBL" id="CP157947">
    <property type="protein sequence ID" value="XBS69027.1"/>
    <property type="molecule type" value="Genomic_DNA"/>
</dbReference>
<accession>A0AAU7Q8L0</accession>
<dbReference type="AlphaFoldDB" id="A0AAU7Q8L0"/>
<evidence type="ECO:0000313" key="1">
    <source>
        <dbReference type="EMBL" id="XBS69027.1"/>
    </source>
</evidence>
<gene>
    <name evidence="1" type="ORF">ABK905_21355</name>
</gene>
<protein>
    <submittedName>
        <fullName evidence="1">Uncharacterized protein</fullName>
    </submittedName>
</protein>
<sequence>MWIIFTIKNLWRNIQEYSEITDLTLSRCVDFRGASFAGYRPGDIRLSDAMFGTNELIYRNLNRVNNTQGGTLFFNSLRTLRNNAVRVDWMEQLVEKIRTYQPLFVAFAATPSLRQSIFNELSQPCYSGSEVLNDFKR</sequence>